<dbReference type="Proteomes" id="UP000663829">
    <property type="component" value="Unassembled WGS sequence"/>
</dbReference>
<dbReference type="Gene3D" id="1.20.1270.60">
    <property type="entry name" value="Arfaptin homology (AH) domain/BAR domain"/>
    <property type="match status" value="1"/>
</dbReference>
<evidence type="ECO:0000313" key="5">
    <source>
        <dbReference type="Proteomes" id="UP000663829"/>
    </source>
</evidence>
<feature type="compositionally biased region" description="Low complexity" evidence="2">
    <location>
        <begin position="308"/>
        <end position="320"/>
    </location>
</feature>
<comment type="caution">
    <text evidence="3">The sequence shown here is derived from an EMBL/GenBank/DDBJ whole genome shotgun (WGS) entry which is preliminary data.</text>
</comment>
<dbReference type="EMBL" id="CAJOBC010005954">
    <property type="protein sequence ID" value="CAF3881478.1"/>
    <property type="molecule type" value="Genomic_DNA"/>
</dbReference>
<evidence type="ECO:0000256" key="1">
    <source>
        <dbReference type="SAM" id="Coils"/>
    </source>
</evidence>
<feature type="coiled-coil region" evidence="1">
    <location>
        <begin position="124"/>
        <end position="151"/>
    </location>
</feature>
<dbReference type="EMBL" id="CAJNOQ010005955">
    <property type="protein sequence ID" value="CAF1117701.1"/>
    <property type="molecule type" value="Genomic_DNA"/>
</dbReference>
<feature type="compositionally biased region" description="Polar residues" evidence="2">
    <location>
        <begin position="291"/>
        <end position="307"/>
    </location>
</feature>
<organism evidence="3 5">
    <name type="scientific">Didymodactylos carnosus</name>
    <dbReference type="NCBI Taxonomy" id="1234261"/>
    <lineage>
        <taxon>Eukaryota</taxon>
        <taxon>Metazoa</taxon>
        <taxon>Spiralia</taxon>
        <taxon>Gnathifera</taxon>
        <taxon>Rotifera</taxon>
        <taxon>Eurotatoria</taxon>
        <taxon>Bdelloidea</taxon>
        <taxon>Philodinida</taxon>
        <taxon>Philodinidae</taxon>
        <taxon>Didymodactylos</taxon>
    </lineage>
</organism>
<accession>A0A814QAK6</accession>
<gene>
    <name evidence="3" type="ORF">GPM918_LOCUS19538</name>
    <name evidence="4" type="ORF">SRO942_LOCUS19533</name>
</gene>
<dbReference type="InterPro" id="IPR027267">
    <property type="entry name" value="AH/BAR_dom_sf"/>
</dbReference>
<feature type="region of interest" description="Disordered" evidence="2">
    <location>
        <begin position="291"/>
        <end position="386"/>
    </location>
</feature>
<proteinExistence type="predicted"/>
<feature type="compositionally biased region" description="Basic and acidic residues" evidence="2">
    <location>
        <begin position="321"/>
        <end position="330"/>
    </location>
</feature>
<protein>
    <recommendedName>
        <fullName evidence="6">F-BAR domain-containing protein</fullName>
    </recommendedName>
</protein>
<dbReference type="SUPFAM" id="SSF103657">
    <property type="entry name" value="BAR/IMD domain-like"/>
    <property type="match status" value="1"/>
</dbReference>
<dbReference type="Proteomes" id="UP000681722">
    <property type="component" value="Unassembled WGS sequence"/>
</dbReference>
<keyword evidence="1" id="KW-0175">Coiled coil</keyword>
<reference evidence="3" key="1">
    <citation type="submission" date="2021-02" db="EMBL/GenBank/DDBJ databases">
        <authorList>
            <person name="Nowell W R."/>
        </authorList>
    </citation>
    <scope>NUCLEOTIDE SEQUENCE</scope>
</reference>
<sequence>MMSFLQNFRYDIAQDIISMMEDYCDLHCQFSKQLISFNDNWTKRINRQNTLCSYNTTKRAQLETVKNAKKLADIEDKRVQNIRQIIDKYRKVINDTYVTNRLSSHQHRRTKEFKKQFKEAHKMLTDCKTKLDESKAEYKKALDDLKKADSVHEIISSNITTTEVQRKRSIDMQTKRRGSVNKINEQIQLHEDDYSRALKTYRKKAKLIFQECQKEESNRLDLIKETLLNFCQAIQIEDQNELNKIYLDLAQHIQIKQNSWNDILYWAQSYGIIDQNQELIREDLETSINNKTPKIKKQSSVVEEPSNTQIATSISSPTITKKSDKKEESGAKMTTTQDMNEEEEDTAKSKSITKKNSKTTNNKKATVTTSDTDSAPTTTVNILAPM</sequence>
<dbReference type="AlphaFoldDB" id="A0A814QAK6"/>
<evidence type="ECO:0000313" key="4">
    <source>
        <dbReference type="EMBL" id="CAF3881478.1"/>
    </source>
</evidence>
<evidence type="ECO:0008006" key="6">
    <source>
        <dbReference type="Google" id="ProtNLM"/>
    </source>
</evidence>
<feature type="compositionally biased region" description="Low complexity" evidence="2">
    <location>
        <begin position="358"/>
        <end position="380"/>
    </location>
</feature>
<name>A0A814QAK6_9BILA</name>
<evidence type="ECO:0000256" key="2">
    <source>
        <dbReference type="SAM" id="MobiDB-lite"/>
    </source>
</evidence>
<evidence type="ECO:0000313" key="3">
    <source>
        <dbReference type="EMBL" id="CAF1117701.1"/>
    </source>
</evidence>
<keyword evidence="5" id="KW-1185">Reference proteome</keyword>